<evidence type="ECO:0000313" key="1">
    <source>
        <dbReference type="EMBL" id="GBO37014.1"/>
    </source>
</evidence>
<evidence type="ECO:0000313" key="2">
    <source>
        <dbReference type="Proteomes" id="UP000499080"/>
    </source>
</evidence>
<dbReference type="Proteomes" id="UP000499080">
    <property type="component" value="Unassembled WGS sequence"/>
</dbReference>
<name>A0A4Y2WK96_ARAVE</name>
<dbReference type="EMBL" id="BGPR01061313">
    <property type="protein sequence ID" value="GBO37014.1"/>
    <property type="molecule type" value="Genomic_DNA"/>
</dbReference>
<reference evidence="1 2" key="1">
    <citation type="journal article" date="2019" name="Sci. Rep.">
        <title>Orb-weaving spider Araneus ventricosus genome elucidates the spidroin gene catalogue.</title>
        <authorList>
            <person name="Kono N."/>
            <person name="Nakamura H."/>
            <person name="Ohtoshi R."/>
            <person name="Moran D.A.P."/>
            <person name="Shinohara A."/>
            <person name="Yoshida Y."/>
            <person name="Fujiwara M."/>
            <person name="Mori M."/>
            <person name="Tomita M."/>
            <person name="Arakawa K."/>
        </authorList>
    </citation>
    <scope>NUCLEOTIDE SEQUENCE [LARGE SCALE GENOMIC DNA]</scope>
</reference>
<organism evidence="1 2">
    <name type="scientific">Araneus ventricosus</name>
    <name type="common">Orbweaver spider</name>
    <name type="synonym">Epeira ventricosa</name>
    <dbReference type="NCBI Taxonomy" id="182803"/>
    <lineage>
        <taxon>Eukaryota</taxon>
        <taxon>Metazoa</taxon>
        <taxon>Ecdysozoa</taxon>
        <taxon>Arthropoda</taxon>
        <taxon>Chelicerata</taxon>
        <taxon>Arachnida</taxon>
        <taxon>Araneae</taxon>
        <taxon>Araneomorphae</taxon>
        <taxon>Entelegynae</taxon>
        <taxon>Araneoidea</taxon>
        <taxon>Araneidae</taxon>
        <taxon>Araneus</taxon>
    </lineage>
</organism>
<gene>
    <name evidence="1" type="ORF">AVEN_175149_1</name>
</gene>
<accession>A0A4Y2WK96</accession>
<keyword evidence="2" id="KW-1185">Reference proteome</keyword>
<dbReference type="PANTHER" id="PTHR46704:SF1">
    <property type="entry name" value="TELOMERE LENGTH REGULATION PROTEIN TEL2 HOMOLOG"/>
    <property type="match status" value="1"/>
</dbReference>
<proteinExistence type="predicted"/>
<protein>
    <submittedName>
        <fullName evidence="1">Uncharacterized protein</fullName>
    </submittedName>
</protein>
<dbReference type="PANTHER" id="PTHR46704">
    <property type="entry name" value="CXC DOMAIN-CONTAINING PROTEIN-RELATED"/>
    <property type="match status" value="1"/>
</dbReference>
<comment type="caution">
    <text evidence="1">The sequence shown here is derived from an EMBL/GenBank/DDBJ whole genome shotgun (WGS) entry which is preliminary data.</text>
</comment>
<dbReference type="AlphaFoldDB" id="A0A4Y2WK96"/>
<sequence>MQGSDIKEELSLIYAPNSLDKMLTGHAYARAVRAHTLLHLTSATIISKELVIDDDMDANLQNTIEDVKNNTISYNDIENCNEKTEALLYQCNKKLRQYEGRGSIGKLWIQYFHIVLIANEFIRARRMGDWQAHLNCVKEIFPYFHASGHFPYAKSTHLYLQGMLQLENFIDPSVFRRFIQGFLTVRRSAKFSCRTSTDMIIEQSLMQSMQTDGVFDGYSDYTKNIKVAEQRRRTTKISSSSDVLFDRFMTVPTNQQQFLANTHKKSRFISVLSEKLKAADIFVKQTNNDADVLIIETALEKFNTNTNIVSGEYVDLLIILTARTPTDRIIYFLKPGKAQIETKMCSSQSLTSYPKYQAHILFLHAITGCDTTSAFFKRGRTKVFKLFEKRHDLIDCAEVFTNIGSSADIILTNGSRFLLAMYGTPKKKIDSIDKCRYLSFMKNTRNNKRVQLSCLPPTSAAAYQHLCRVYYQVQVWLGNEPDPENWGWVLKDNSLEPIQTLLPPAPEKPLNTIFCNCKQGFNYNCGCKKNRIVLFTSM</sequence>
<dbReference type="OrthoDB" id="6149185at2759"/>